<keyword evidence="1" id="KW-1133">Transmembrane helix</keyword>
<dbReference type="Proteomes" id="UP000286134">
    <property type="component" value="Unassembled WGS sequence"/>
</dbReference>
<evidence type="ECO:0000256" key="1">
    <source>
        <dbReference type="SAM" id="Phobius"/>
    </source>
</evidence>
<sequence>MAVIMPNRDNYPTTRYFVAADIAYTTATNYFFIVSCLLNQFQRG</sequence>
<protein>
    <submittedName>
        <fullName evidence="2">Uncharacterized protein</fullName>
    </submittedName>
</protein>
<proteinExistence type="predicted"/>
<feature type="transmembrane region" description="Helical" evidence="1">
    <location>
        <begin position="16"/>
        <end position="38"/>
    </location>
</feature>
<evidence type="ECO:0000313" key="2">
    <source>
        <dbReference type="EMBL" id="RKF55904.1"/>
    </source>
</evidence>
<keyword evidence="1" id="KW-0472">Membrane</keyword>
<reference evidence="2 3" key="1">
    <citation type="journal article" date="2018" name="BMC Genomics">
        <title>Comparative genome analyses reveal sequence features reflecting distinct modes of host-adaptation between dicot and monocot powdery mildew.</title>
        <authorList>
            <person name="Wu Y."/>
            <person name="Ma X."/>
            <person name="Pan Z."/>
            <person name="Kale S.D."/>
            <person name="Song Y."/>
            <person name="King H."/>
            <person name="Zhang Q."/>
            <person name="Presley C."/>
            <person name="Deng X."/>
            <person name="Wei C.I."/>
            <person name="Xiao S."/>
        </authorList>
    </citation>
    <scope>NUCLEOTIDE SEQUENCE [LARGE SCALE GENOMIC DNA]</scope>
    <source>
        <strain evidence="2">UMSG2</strain>
    </source>
</reference>
<gene>
    <name evidence="2" type="ORF">OnM2_086065</name>
</gene>
<dbReference type="AlphaFoldDB" id="A0A420HEL6"/>
<organism evidence="2 3">
    <name type="scientific">Erysiphe neolycopersici</name>
    <dbReference type="NCBI Taxonomy" id="212602"/>
    <lineage>
        <taxon>Eukaryota</taxon>
        <taxon>Fungi</taxon>
        <taxon>Dikarya</taxon>
        <taxon>Ascomycota</taxon>
        <taxon>Pezizomycotina</taxon>
        <taxon>Leotiomycetes</taxon>
        <taxon>Erysiphales</taxon>
        <taxon>Erysiphaceae</taxon>
        <taxon>Erysiphe</taxon>
    </lineage>
</organism>
<comment type="caution">
    <text evidence="2">The sequence shown here is derived from an EMBL/GenBank/DDBJ whole genome shotgun (WGS) entry which is preliminary data.</text>
</comment>
<name>A0A420HEL6_9PEZI</name>
<dbReference type="EMBL" id="MCFK01008609">
    <property type="protein sequence ID" value="RKF55904.1"/>
    <property type="molecule type" value="Genomic_DNA"/>
</dbReference>
<keyword evidence="3" id="KW-1185">Reference proteome</keyword>
<keyword evidence="1" id="KW-0812">Transmembrane</keyword>
<evidence type="ECO:0000313" key="3">
    <source>
        <dbReference type="Proteomes" id="UP000286134"/>
    </source>
</evidence>
<accession>A0A420HEL6</accession>